<keyword evidence="1" id="KW-1133">Transmembrane helix</keyword>
<proteinExistence type="predicted"/>
<dbReference type="RefSeq" id="WP_125366761.1">
    <property type="nucleotide sequence ID" value="NZ_RHWT01000075.1"/>
</dbReference>
<dbReference type="SUPFAM" id="SSF56112">
    <property type="entry name" value="Protein kinase-like (PK-like)"/>
    <property type="match status" value="1"/>
</dbReference>
<comment type="caution">
    <text evidence="2">The sequence shown here is derived from an EMBL/GenBank/DDBJ whole genome shotgun (WGS) entry which is preliminary data.</text>
</comment>
<feature type="transmembrane region" description="Helical" evidence="1">
    <location>
        <begin position="324"/>
        <end position="340"/>
    </location>
</feature>
<dbReference type="AlphaFoldDB" id="A0A427KEC7"/>
<accession>A0A427KEC7</accession>
<dbReference type="EMBL" id="RHWT01000075">
    <property type="protein sequence ID" value="RSB23577.1"/>
    <property type="molecule type" value="Genomic_DNA"/>
</dbReference>
<keyword evidence="1" id="KW-0472">Membrane</keyword>
<gene>
    <name evidence="2" type="ORF">EGK68_25260</name>
</gene>
<protein>
    <recommendedName>
        <fullName evidence="4">Aminoglycoside phosphotransferase domain-containing protein</fullName>
    </recommendedName>
</protein>
<dbReference type="InterPro" id="IPR011009">
    <property type="entry name" value="Kinase-like_dom_sf"/>
</dbReference>
<keyword evidence="1" id="KW-0812">Transmembrane</keyword>
<evidence type="ECO:0008006" key="4">
    <source>
        <dbReference type="Google" id="ProtNLM"/>
    </source>
</evidence>
<evidence type="ECO:0000313" key="2">
    <source>
        <dbReference type="EMBL" id="RSB23577.1"/>
    </source>
</evidence>
<organism evidence="2 3">
    <name type="scientific">Enterobacter cloacae</name>
    <dbReference type="NCBI Taxonomy" id="550"/>
    <lineage>
        <taxon>Bacteria</taxon>
        <taxon>Pseudomonadati</taxon>
        <taxon>Pseudomonadota</taxon>
        <taxon>Gammaproteobacteria</taxon>
        <taxon>Enterobacterales</taxon>
        <taxon>Enterobacteriaceae</taxon>
        <taxon>Enterobacter</taxon>
        <taxon>Enterobacter cloacae complex</taxon>
    </lineage>
</organism>
<sequence length="342" mass="40473">MIKKYFSVKTLETGEEAEKIIKIKIIKTFVIKIIAKNKCREEFWLLKTLKRSNKELIPSVYFYLTHPISFYFMDYFDGIPLKNMDLLEFTNNEINITTKVLTSLRKIHKPTTTTYKSNYHTVIVNTRLKNIIDCAKIKDNFNYFFNLNCKNDIFIKAFVVNNKISFKNFEKYLTNAIHHYSSHCLPSDECVIHGDPHIGNVLINDASEIKFIDPRATWDNHENRRLYYFDNLYDVAAYSHSIILLMMKTGINKLHLVINENEVIFNEITLGLLYKYKQTCLRHLKIYLNKSPTPKEQDRYMIYISCCILGTLRYKHLIHNGNCFLFYILFSIFMISSFSNEC</sequence>
<name>A0A427KEC7_ENTCL</name>
<reference evidence="2 3" key="1">
    <citation type="submission" date="2018-10" db="EMBL/GenBank/DDBJ databases">
        <title>Transmission dynamics of multidrug resistant bacteria on intensive care unit surfaces.</title>
        <authorList>
            <person name="D'Souza A.W."/>
            <person name="Potter R.F."/>
            <person name="Wallace M."/>
            <person name="Shupe A."/>
            <person name="Patel S."/>
            <person name="Sun S."/>
            <person name="Gul D."/>
            <person name="Kwon J.H."/>
            <person name="Andleeb S."/>
            <person name="Burnham C.-A.D."/>
            <person name="Dantas G."/>
        </authorList>
    </citation>
    <scope>NUCLEOTIDE SEQUENCE [LARGE SCALE GENOMIC DNA]</scope>
    <source>
        <strain evidence="2 3">EC_073</strain>
    </source>
</reference>
<dbReference type="Proteomes" id="UP000275321">
    <property type="component" value="Unassembled WGS sequence"/>
</dbReference>
<evidence type="ECO:0000313" key="3">
    <source>
        <dbReference type="Proteomes" id="UP000275321"/>
    </source>
</evidence>
<evidence type="ECO:0000256" key="1">
    <source>
        <dbReference type="SAM" id="Phobius"/>
    </source>
</evidence>